<gene>
    <name evidence="11" type="ORF">BAU17_07715</name>
</gene>
<evidence type="ECO:0000256" key="1">
    <source>
        <dbReference type="ARBA" id="ARBA00004651"/>
    </source>
</evidence>
<evidence type="ECO:0000313" key="11">
    <source>
        <dbReference type="EMBL" id="KAF1303009.1"/>
    </source>
</evidence>
<dbReference type="NCBIfam" id="TIGR00410">
    <property type="entry name" value="lacE"/>
    <property type="match status" value="1"/>
</dbReference>
<keyword evidence="12" id="KW-1185">Reference proteome</keyword>
<feature type="transmembrane region" description="Helical" evidence="9">
    <location>
        <begin position="291"/>
        <end position="311"/>
    </location>
</feature>
<feature type="transmembrane region" description="Helical" evidence="9">
    <location>
        <begin position="254"/>
        <end position="271"/>
    </location>
</feature>
<feature type="domain" description="PTS EIIC type-3" evidence="10">
    <location>
        <begin position="12"/>
        <end position="420"/>
    </location>
</feature>
<dbReference type="PROSITE" id="PS51105">
    <property type="entry name" value="PTS_EIIC_TYPE_3"/>
    <property type="match status" value="1"/>
</dbReference>
<organism evidence="11 12">
    <name type="scientific">Candidatus Enterococcus willemsii</name>
    <dbReference type="NCBI Taxonomy" id="1857215"/>
    <lineage>
        <taxon>Bacteria</taxon>
        <taxon>Bacillati</taxon>
        <taxon>Bacillota</taxon>
        <taxon>Bacilli</taxon>
        <taxon>Lactobacillales</taxon>
        <taxon>Enterococcaceae</taxon>
        <taxon>Enterococcus</taxon>
    </lineage>
</organism>
<evidence type="ECO:0000256" key="9">
    <source>
        <dbReference type="SAM" id="Phobius"/>
    </source>
</evidence>
<keyword evidence="4 8" id="KW-0762">Sugar transport</keyword>
<evidence type="ECO:0000256" key="7">
    <source>
        <dbReference type="ARBA" id="ARBA00023136"/>
    </source>
</evidence>
<accession>A0ABQ6YY49</accession>
<comment type="subcellular location">
    <subcellularLocation>
        <location evidence="1">Cell membrane</location>
        <topology evidence="1">Multi-pass membrane protein</topology>
    </subcellularLocation>
</comment>
<dbReference type="InterPro" id="IPR051088">
    <property type="entry name" value="PTS_Sugar-EIIC/EIIB"/>
</dbReference>
<feature type="transmembrane region" description="Helical" evidence="9">
    <location>
        <begin position="108"/>
        <end position="128"/>
    </location>
</feature>
<dbReference type="EMBL" id="MAEL01000044">
    <property type="protein sequence ID" value="KAF1303009.1"/>
    <property type="molecule type" value="Genomic_DNA"/>
</dbReference>
<evidence type="ECO:0000256" key="6">
    <source>
        <dbReference type="ARBA" id="ARBA00022989"/>
    </source>
</evidence>
<feature type="transmembrane region" description="Helical" evidence="9">
    <location>
        <begin position="391"/>
        <end position="418"/>
    </location>
</feature>
<keyword evidence="7 8" id="KW-0472">Membrane</keyword>
<keyword evidence="2 8" id="KW-0813">Transport</keyword>
<evidence type="ECO:0000256" key="8">
    <source>
        <dbReference type="PIRNR" id="PIRNR006351"/>
    </source>
</evidence>
<feature type="transmembrane region" description="Helical" evidence="9">
    <location>
        <begin position="184"/>
        <end position="205"/>
    </location>
</feature>
<dbReference type="Proteomes" id="UP000782705">
    <property type="component" value="Unassembled WGS sequence"/>
</dbReference>
<dbReference type="RefSeq" id="WP_161902379.1">
    <property type="nucleotide sequence ID" value="NZ_MAEL01000044.1"/>
</dbReference>
<evidence type="ECO:0000256" key="5">
    <source>
        <dbReference type="ARBA" id="ARBA00022692"/>
    </source>
</evidence>
<evidence type="ECO:0000313" key="12">
    <source>
        <dbReference type="Proteomes" id="UP000782705"/>
    </source>
</evidence>
<dbReference type="PIRSF" id="PIRSF006351">
    <property type="entry name" value="PTS_EIIC-Cellobiose"/>
    <property type="match status" value="1"/>
</dbReference>
<evidence type="ECO:0000256" key="2">
    <source>
        <dbReference type="ARBA" id="ARBA00022448"/>
    </source>
</evidence>
<dbReference type="InterPro" id="IPR004501">
    <property type="entry name" value="PTS_EIIC_3"/>
</dbReference>
<comment type="caution">
    <text evidence="11">The sequence shown here is derived from an EMBL/GenBank/DDBJ whole genome shotgun (WGS) entry which is preliminary data.</text>
</comment>
<feature type="transmembrane region" description="Helical" evidence="9">
    <location>
        <begin position="140"/>
        <end position="163"/>
    </location>
</feature>
<feature type="transmembrane region" description="Helical" evidence="9">
    <location>
        <begin position="225"/>
        <end position="247"/>
    </location>
</feature>
<sequence>MSSSYEKFQNIIDQRVLPVATKFGSNKAIQAISGGLMYTLPLTLGASLFSILSNFPIPSVNAWIHNVGLSEHFNALLGGTLNIIGLLIAFSIPYSYTKLLNKSSSNPLMAAFISTAAFITLMPQHIIAGEEAIPALSYDYLGSSGMFVAIILGLLIARVYVNLSQKKKLLIRMPEGVPPMVSQSFEPLVVAIIILTGIVFIRIGLSYTPVENIFNLVQVVIGDPITKIGSSVPALILITIIANGLFFFGIHPNAINSALVPILMNMALANVEAYQTGAELPFKDIMIVNSFLNNDAVGSTLSLLIAILIFGKSKRYRSFAKVSIVPNVFNINEPVIFGLPIMLNPILLIPFLLSTGITAIIGYIGTISGFISHYDPTIAIGMASIWTVPKFISSFFIMGWQGLVLRLISMVIMVAVYLPFVKVLDRQDGLEEKNSQNM</sequence>
<name>A0ABQ6YY49_9ENTE</name>
<keyword evidence="5 9" id="KW-0812">Transmembrane</keyword>
<feature type="transmembrane region" description="Helical" evidence="9">
    <location>
        <begin position="75"/>
        <end position="96"/>
    </location>
</feature>
<dbReference type="Pfam" id="PF02378">
    <property type="entry name" value="PTS_EIIC"/>
    <property type="match status" value="1"/>
</dbReference>
<reference evidence="11 12" key="1">
    <citation type="submission" date="2016-06" db="EMBL/GenBank/DDBJ databases">
        <title>Four novel species of enterococci isolated from chicken manure.</title>
        <authorList>
            <person name="Van Tyne D."/>
        </authorList>
    </citation>
    <scope>NUCLEOTIDE SEQUENCE [LARGE SCALE GENOMIC DNA]</scope>
    <source>
        <strain evidence="11 12">CU12B</strain>
    </source>
</reference>
<dbReference type="InterPro" id="IPR004796">
    <property type="entry name" value="PTS_IIC_cello"/>
</dbReference>
<feature type="transmembrane region" description="Helical" evidence="9">
    <location>
        <begin position="346"/>
        <end position="371"/>
    </location>
</feature>
<evidence type="ECO:0000256" key="3">
    <source>
        <dbReference type="ARBA" id="ARBA00022475"/>
    </source>
</evidence>
<proteinExistence type="predicted"/>
<dbReference type="PANTHER" id="PTHR33989:SF4">
    <property type="entry name" value="PTS SYSTEM N,N'-DIACETYLCHITOBIOSE-SPECIFIC EIIC COMPONENT"/>
    <property type="match status" value="1"/>
</dbReference>
<evidence type="ECO:0000256" key="4">
    <source>
        <dbReference type="ARBA" id="ARBA00022597"/>
    </source>
</evidence>
<protein>
    <recommendedName>
        <fullName evidence="8">Permease IIC component</fullName>
    </recommendedName>
</protein>
<keyword evidence="3 8" id="KW-1003">Cell membrane</keyword>
<dbReference type="PANTHER" id="PTHR33989">
    <property type="match status" value="1"/>
</dbReference>
<evidence type="ECO:0000259" key="10">
    <source>
        <dbReference type="PROSITE" id="PS51105"/>
    </source>
</evidence>
<keyword evidence="6 9" id="KW-1133">Transmembrane helix</keyword>
<feature type="transmembrane region" description="Helical" evidence="9">
    <location>
        <begin position="35"/>
        <end position="55"/>
    </location>
</feature>
<dbReference type="InterPro" id="IPR003352">
    <property type="entry name" value="PTS_EIIC"/>
</dbReference>
<comment type="function">
    <text evidence="8">The phosphoenolpyruvate-dependent sugar phosphotransferase system (PTS), a major carbohydrate active -transport system, catalyzes the phosphorylation of incoming sugar substrates concomitant with their translocation across the cell membrane.</text>
</comment>